<keyword evidence="2" id="KW-1003">Cell membrane</keyword>
<evidence type="ECO:0000256" key="12">
    <source>
        <dbReference type="RuleBase" id="RU000688"/>
    </source>
</evidence>
<feature type="domain" description="G-protein coupled receptors family 1 profile" evidence="14">
    <location>
        <begin position="42"/>
        <end position="291"/>
    </location>
</feature>
<dbReference type="FunFam" id="1.20.1070.10:FF:000034">
    <property type="entry name" value="G-protein coupled receptor 1"/>
    <property type="match status" value="1"/>
</dbReference>
<comment type="similarity">
    <text evidence="12">Belongs to the G-protein coupled receptor 1 family.</text>
</comment>
<feature type="transmembrane region" description="Helical" evidence="13">
    <location>
        <begin position="234"/>
        <end position="255"/>
    </location>
</feature>
<keyword evidence="10 12" id="KW-0807">Transducer</keyword>
<dbReference type="Pfam" id="PF00001">
    <property type="entry name" value="7tm_1"/>
    <property type="match status" value="1"/>
</dbReference>
<dbReference type="GO" id="GO:0007200">
    <property type="term" value="P:phospholipase C-activating G protein-coupled receptor signaling pathway"/>
    <property type="evidence" value="ECO:0007669"/>
    <property type="project" value="TreeGrafter"/>
</dbReference>
<protein>
    <recommendedName>
        <fullName evidence="14">G-protein coupled receptors family 1 profile domain-containing protein</fullName>
    </recommendedName>
</protein>
<evidence type="ECO:0000256" key="9">
    <source>
        <dbReference type="ARBA" id="ARBA00023180"/>
    </source>
</evidence>
<dbReference type="GO" id="GO:0006954">
    <property type="term" value="P:inflammatory response"/>
    <property type="evidence" value="ECO:0007669"/>
    <property type="project" value="TreeGrafter"/>
</dbReference>
<dbReference type="AlphaFoldDB" id="A0A8D0BCT9"/>
<comment type="similarity">
    <text evidence="11">Belongs to the chemokine-like receptor (CMKLR) family.</text>
</comment>
<keyword evidence="16" id="KW-1185">Reference proteome</keyword>
<evidence type="ECO:0000256" key="5">
    <source>
        <dbReference type="ARBA" id="ARBA00023040"/>
    </source>
</evidence>
<dbReference type="GeneTree" id="ENSGT01020000230438"/>
<evidence type="ECO:0000313" key="15">
    <source>
        <dbReference type="Ensembl" id="ENSSMRP00000006613.1"/>
    </source>
</evidence>
<evidence type="ECO:0000256" key="4">
    <source>
        <dbReference type="ARBA" id="ARBA00022989"/>
    </source>
</evidence>
<dbReference type="Ensembl" id="ENSSMRT00000007756.1">
    <property type="protein sequence ID" value="ENSSMRP00000006613.1"/>
    <property type="gene ID" value="ENSSMRG00000005359.1"/>
</dbReference>
<keyword evidence="5 12" id="KW-0297">G-protein coupled receptor</keyword>
<reference evidence="15" key="1">
    <citation type="submission" date="2025-08" db="UniProtKB">
        <authorList>
            <consortium name="Ensembl"/>
        </authorList>
    </citation>
    <scope>IDENTIFICATION</scope>
</reference>
<dbReference type="OMA" id="AFFCCWF"/>
<feature type="transmembrane region" description="Helical" evidence="13">
    <location>
        <begin position="191"/>
        <end position="213"/>
    </location>
</feature>
<dbReference type="PROSITE" id="PS50262">
    <property type="entry name" value="G_PROTEIN_RECEP_F1_2"/>
    <property type="match status" value="1"/>
</dbReference>
<dbReference type="Gene3D" id="1.20.1070.10">
    <property type="entry name" value="Rhodopsin 7-helix transmembrane proteins"/>
    <property type="match status" value="1"/>
</dbReference>
<comment type="subcellular location">
    <subcellularLocation>
        <location evidence="1">Cell membrane</location>
        <topology evidence="1">Multi-pass membrane protein</topology>
    </subcellularLocation>
</comment>
<keyword evidence="3 12" id="KW-0812">Transmembrane</keyword>
<accession>A0A8D0BCT9</accession>
<evidence type="ECO:0000256" key="13">
    <source>
        <dbReference type="SAM" id="Phobius"/>
    </source>
</evidence>
<evidence type="ECO:0000256" key="8">
    <source>
        <dbReference type="ARBA" id="ARBA00023170"/>
    </source>
</evidence>
<proteinExistence type="inferred from homology"/>
<feature type="transmembrane region" description="Helical" evidence="13">
    <location>
        <begin position="275"/>
        <end position="294"/>
    </location>
</feature>
<name>A0A8D0BCT9_SALMN</name>
<feature type="transmembrane region" description="Helical" evidence="13">
    <location>
        <begin position="102"/>
        <end position="120"/>
    </location>
</feature>
<evidence type="ECO:0000256" key="11">
    <source>
        <dbReference type="ARBA" id="ARBA00025736"/>
    </source>
</evidence>
<keyword evidence="9" id="KW-0325">Glycoprotein</keyword>
<evidence type="ECO:0000256" key="6">
    <source>
        <dbReference type="ARBA" id="ARBA00023136"/>
    </source>
</evidence>
<dbReference type="InterPro" id="IPR000826">
    <property type="entry name" value="Formyl_rcpt-rel"/>
</dbReference>
<dbReference type="SUPFAM" id="SSF81321">
    <property type="entry name" value="Family A G protein-coupled receptor-like"/>
    <property type="match status" value="1"/>
</dbReference>
<sequence length="322" mass="36017">ISASYALHFNSPLDNSSSRISEVMEIVSMTIYSITLLLGTVGNGLVIFLTGFCMKKTVTTIWYLNLAVADFIFAVCLSLEIISTALENHWPLGRLMCKLDAVIPFLNMFASVFFLTVISADRCISVVHPVWAVNHRTLGRAIQIAIFIWVAASMLSFPYFIFRDTQDFPDGSTQCSYMFGGEDTSGLRNHLSVVAAELIIGFLLPFSTILACYCSIVTKLRRTVFRQVGRSFKIIVVIVVTFFCCWFPFHVVSILDTLEDDSLEMKAFLDIGMPIAYGLISLNSCLNPILYVFCGRFESASDEKSGQSLLLKRTLLRSRIYS</sequence>
<dbReference type="GO" id="GO:0004875">
    <property type="term" value="F:complement receptor activity"/>
    <property type="evidence" value="ECO:0007669"/>
    <property type="project" value="TreeGrafter"/>
</dbReference>
<evidence type="ECO:0000256" key="2">
    <source>
        <dbReference type="ARBA" id="ARBA00022475"/>
    </source>
</evidence>
<feature type="transmembrane region" description="Helical" evidence="13">
    <location>
        <begin position="26"/>
        <end position="49"/>
    </location>
</feature>
<keyword evidence="8 12" id="KW-0675">Receptor</keyword>
<evidence type="ECO:0000313" key="16">
    <source>
        <dbReference type="Proteomes" id="UP000694421"/>
    </source>
</evidence>
<dbReference type="GO" id="GO:0004982">
    <property type="term" value="F:N-formyl peptide receptor activity"/>
    <property type="evidence" value="ECO:0007669"/>
    <property type="project" value="TreeGrafter"/>
</dbReference>
<reference evidence="15" key="2">
    <citation type="submission" date="2025-09" db="UniProtKB">
        <authorList>
            <consortium name="Ensembl"/>
        </authorList>
    </citation>
    <scope>IDENTIFICATION</scope>
</reference>
<dbReference type="GO" id="GO:0005886">
    <property type="term" value="C:plasma membrane"/>
    <property type="evidence" value="ECO:0007669"/>
    <property type="project" value="UniProtKB-SubCell"/>
</dbReference>
<dbReference type="PANTHER" id="PTHR24225:SF0">
    <property type="entry name" value="N-FORMYL PEPTIDE RECEPTOR 2"/>
    <property type="match status" value="1"/>
</dbReference>
<dbReference type="CDD" id="cd14974">
    <property type="entry name" value="7tmA_Anaphylatoxin_R-like"/>
    <property type="match status" value="1"/>
</dbReference>
<dbReference type="InterPro" id="IPR000276">
    <property type="entry name" value="GPCR_Rhodpsn"/>
</dbReference>
<evidence type="ECO:0000256" key="1">
    <source>
        <dbReference type="ARBA" id="ARBA00004651"/>
    </source>
</evidence>
<dbReference type="GO" id="GO:0007204">
    <property type="term" value="P:positive regulation of cytosolic calcium ion concentration"/>
    <property type="evidence" value="ECO:0007669"/>
    <property type="project" value="TreeGrafter"/>
</dbReference>
<evidence type="ECO:0000256" key="7">
    <source>
        <dbReference type="ARBA" id="ARBA00023157"/>
    </source>
</evidence>
<dbReference type="Proteomes" id="UP000694421">
    <property type="component" value="Unplaced"/>
</dbReference>
<evidence type="ECO:0000256" key="10">
    <source>
        <dbReference type="ARBA" id="ARBA00023224"/>
    </source>
</evidence>
<evidence type="ECO:0000256" key="3">
    <source>
        <dbReference type="ARBA" id="ARBA00022692"/>
    </source>
</evidence>
<evidence type="ECO:0000259" key="14">
    <source>
        <dbReference type="PROSITE" id="PS50262"/>
    </source>
</evidence>
<dbReference type="InterPro" id="IPR017452">
    <property type="entry name" value="GPCR_Rhodpsn_7TM"/>
</dbReference>
<keyword evidence="7" id="KW-1015">Disulfide bond</keyword>
<dbReference type="PRINTS" id="PR00526">
    <property type="entry name" value="FMETLEUPHER"/>
</dbReference>
<dbReference type="PROSITE" id="PS00237">
    <property type="entry name" value="G_PROTEIN_RECEP_F1_1"/>
    <property type="match status" value="1"/>
</dbReference>
<keyword evidence="6 13" id="KW-0472">Membrane</keyword>
<feature type="transmembrane region" description="Helical" evidence="13">
    <location>
        <begin position="141"/>
        <end position="162"/>
    </location>
</feature>
<dbReference type="PRINTS" id="PR00237">
    <property type="entry name" value="GPCRRHODOPSN"/>
</dbReference>
<organism evidence="15 16">
    <name type="scientific">Salvator merianae</name>
    <name type="common">Argentine black and white tegu</name>
    <name type="synonym">Tupinambis merianae</name>
    <dbReference type="NCBI Taxonomy" id="96440"/>
    <lineage>
        <taxon>Eukaryota</taxon>
        <taxon>Metazoa</taxon>
        <taxon>Chordata</taxon>
        <taxon>Craniata</taxon>
        <taxon>Vertebrata</taxon>
        <taxon>Euteleostomi</taxon>
        <taxon>Lepidosauria</taxon>
        <taxon>Squamata</taxon>
        <taxon>Bifurcata</taxon>
        <taxon>Unidentata</taxon>
        <taxon>Episquamata</taxon>
        <taxon>Laterata</taxon>
        <taxon>Teiioidea</taxon>
        <taxon>Teiidae</taxon>
        <taxon>Salvator</taxon>
    </lineage>
</organism>
<feature type="transmembrane region" description="Helical" evidence="13">
    <location>
        <begin position="61"/>
        <end position="82"/>
    </location>
</feature>
<dbReference type="PANTHER" id="PTHR24225">
    <property type="entry name" value="CHEMOTACTIC RECEPTOR"/>
    <property type="match status" value="1"/>
</dbReference>
<keyword evidence="4 13" id="KW-1133">Transmembrane helix</keyword>